<dbReference type="PROSITE" id="PS00893">
    <property type="entry name" value="NUDIX_BOX"/>
    <property type="match status" value="1"/>
</dbReference>
<dbReference type="RefSeq" id="WP_346095716.1">
    <property type="nucleotide sequence ID" value="NZ_BAAABY010000023.1"/>
</dbReference>
<dbReference type="InterPro" id="IPR020084">
    <property type="entry name" value="NUDIX_hydrolase_CS"/>
</dbReference>
<keyword evidence="5" id="KW-1185">Reference proteome</keyword>
<dbReference type="Pfam" id="PF00293">
    <property type="entry name" value="NUDIX"/>
    <property type="match status" value="1"/>
</dbReference>
<dbReference type="SUPFAM" id="SSF55811">
    <property type="entry name" value="Nudix"/>
    <property type="match status" value="1"/>
</dbReference>
<dbReference type="EMBL" id="BAAABY010000023">
    <property type="protein sequence ID" value="GAA0466657.1"/>
    <property type="molecule type" value="Genomic_DNA"/>
</dbReference>
<evidence type="ECO:0000256" key="1">
    <source>
        <dbReference type="ARBA" id="ARBA00005582"/>
    </source>
</evidence>
<evidence type="ECO:0000313" key="4">
    <source>
        <dbReference type="EMBL" id="GAA0466657.1"/>
    </source>
</evidence>
<proteinExistence type="inferred from homology"/>
<gene>
    <name evidence="4" type="ORF">GCM10010361_33520</name>
</gene>
<dbReference type="Gene3D" id="3.90.79.10">
    <property type="entry name" value="Nucleoside Triphosphate Pyrophosphohydrolase"/>
    <property type="match status" value="1"/>
</dbReference>
<dbReference type="PANTHER" id="PTHR43736">
    <property type="entry name" value="ADP-RIBOSE PYROPHOSPHATASE"/>
    <property type="match status" value="1"/>
</dbReference>
<protein>
    <recommendedName>
        <fullName evidence="3">Nudix hydrolase domain-containing protein</fullName>
    </recommendedName>
</protein>
<accession>A0ABN1A3J0</accession>
<dbReference type="InterPro" id="IPR015797">
    <property type="entry name" value="NUDIX_hydrolase-like_dom_sf"/>
</dbReference>
<dbReference type="Proteomes" id="UP001500909">
    <property type="component" value="Unassembled WGS sequence"/>
</dbReference>
<comment type="similarity">
    <text evidence="1">Belongs to the Nudix hydrolase family.</text>
</comment>
<name>A0ABN1A3J0_9ACTN</name>
<sequence>MSIGDAVEGERHPNPLLRPAATRSREVVAVVVTWRGKIGLFKRSSDVSSDAGRWHCITGFLDDSETSLEAALRELAEETGLKIAHLVALDEGPALDLLDGEGRTWRVHTFHASTEQRRLTLNWEHECYRWVAPSRMRRFDGQVTWLQHVARALQL</sequence>
<comment type="caution">
    <text evidence="4">The sequence shown here is derived from an EMBL/GenBank/DDBJ whole genome shotgun (WGS) entry which is preliminary data.</text>
</comment>
<feature type="domain" description="Nudix hydrolase" evidence="3">
    <location>
        <begin position="23"/>
        <end position="154"/>
    </location>
</feature>
<dbReference type="PROSITE" id="PS51462">
    <property type="entry name" value="NUDIX"/>
    <property type="match status" value="1"/>
</dbReference>
<dbReference type="PANTHER" id="PTHR43736:SF1">
    <property type="entry name" value="DIHYDRONEOPTERIN TRIPHOSPHATE DIPHOSPHATASE"/>
    <property type="match status" value="1"/>
</dbReference>
<evidence type="ECO:0000256" key="2">
    <source>
        <dbReference type="ARBA" id="ARBA00022801"/>
    </source>
</evidence>
<evidence type="ECO:0000313" key="5">
    <source>
        <dbReference type="Proteomes" id="UP001500909"/>
    </source>
</evidence>
<dbReference type="InterPro" id="IPR000086">
    <property type="entry name" value="NUDIX_hydrolase_dom"/>
</dbReference>
<organism evidence="4 5">
    <name type="scientific">Streptomyces olivaceiscleroticus</name>
    <dbReference type="NCBI Taxonomy" id="68245"/>
    <lineage>
        <taxon>Bacteria</taxon>
        <taxon>Bacillati</taxon>
        <taxon>Actinomycetota</taxon>
        <taxon>Actinomycetes</taxon>
        <taxon>Kitasatosporales</taxon>
        <taxon>Streptomycetaceae</taxon>
        <taxon>Streptomyces</taxon>
    </lineage>
</organism>
<reference evidence="4 5" key="1">
    <citation type="journal article" date="2019" name="Int. J. Syst. Evol. Microbiol.">
        <title>The Global Catalogue of Microorganisms (GCM) 10K type strain sequencing project: providing services to taxonomists for standard genome sequencing and annotation.</title>
        <authorList>
            <consortium name="The Broad Institute Genomics Platform"/>
            <consortium name="The Broad Institute Genome Sequencing Center for Infectious Disease"/>
            <person name="Wu L."/>
            <person name="Ma J."/>
        </authorList>
    </citation>
    <scope>NUCLEOTIDE SEQUENCE [LARGE SCALE GENOMIC DNA]</scope>
    <source>
        <strain evidence="4 5">JCM 4805</strain>
    </source>
</reference>
<keyword evidence="2" id="KW-0378">Hydrolase</keyword>
<evidence type="ECO:0000259" key="3">
    <source>
        <dbReference type="PROSITE" id="PS51462"/>
    </source>
</evidence>